<dbReference type="Gramene" id="PGSC0003DMT400029040">
    <property type="protein sequence ID" value="PGSC0003DMT400029040"/>
    <property type="gene ID" value="PGSC0003DMG402011174"/>
</dbReference>
<dbReference type="HOGENOM" id="CLU_2836221_0_0_1"/>
<dbReference type="EnsemblPlants" id="PGSC0003DMT400029040">
    <property type="protein sequence ID" value="PGSC0003DMT400029040"/>
    <property type="gene ID" value="PGSC0003DMG402011174"/>
</dbReference>
<dbReference type="AlphaFoldDB" id="M1AS49"/>
<reference evidence="3" key="1">
    <citation type="journal article" date="2011" name="Nature">
        <title>Genome sequence and analysis of the tuber crop potato.</title>
        <authorList>
            <consortium name="The Potato Genome Sequencing Consortium"/>
        </authorList>
    </citation>
    <scope>NUCLEOTIDE SEQUENCE [LARGE SCALE GENOMIC DNA]</scope>
    <source>
        <strain evidence="3">cv. DM1-3 516 R44</strain>
    </source>
</reference>
<sequence length="66" mass="7357">MSSEYQVASCLSTGKIAIEEISPGQNIHHLLSASYRSVLNCQLRKTNNGGRRTKKIKQHTQCNPTE</sequence>
<keyword evidence="3" id="KW-1185">Reference proteome</keyword>
<dbReference type="PaxDb" id="4113-PGSC0003DMT400029040"/>
<evidence type="ECO:0000313" key="3">
    <source>
        <dbReference type="Proteomes" id="UP000011115"/>
    </source>
</evidence>
<protein>
    <submittedName>
        <fullName evidence="2">Uncharacterized protein</fullName>
    </submittedName>
</protein>
<feature type="region of interest" description="Disordered" evidence="1">
    <location>
        <begin position="46"/>
        <end position="66"/>
    </location>
</feature>
<name>M1AS49_SOLTU</name>
<organism evidence="2 3">
    <name type="scientific">Solanum tuberosum</name>
    <name type="common">Potato</name>
    <dbReference type="NCBI Taxonomy" id="4113"/>
    <lineage>
        <taxon>Eukaryota</taxon>
        <taxon>Viridiplantae</taxon>
        <taxon>Streptophyta</taxon>
        <taxon>Embryophyta</taxon>
        <taxon>Tracheophyta</taxon>
        <taxon>Spermatophyta</taxon>
        <taxon>Magnoliopsida</taxon>
        <taxon>eudicotyledons</taxon>
        <taxon>Gunneridae</taxon>
        <taxon>Pentapetalae</taxon>
        <taxon>asterids</taxon>
        <taxon>lamiids</taxon>
        <taxon>Solanales</taxon>
        <taxon>Solanaceae</taxon>
        <taxon>Solanoideae</taxon>
        <taxon>Solaneae</taxon>
        <taxon>Solanum</taxon>
    </lineage>
</organism>
<accession>M1AS49</accession>
<proteinExistence type="predicted"/>
<dbReference type="Proteomes" id="UP000011115">
    <property type="component" value="Unassembled WGS sequence"/>
</dbReference>
<evidence type="ECO:0000256" key="1">
    <source>
        <dbReference type="SAM" id="MobiDB-lite"/>
    </source>
</evidence>
<evidence type="ECO:0000313" key="2">
    <source>
        <dbReference type="EnsemblPlants" id="PGSC0003DMT400029040"/>
    </source>
</evidence>
<reference evidence="2" key="2">
    <citation type="submission" date="2015-06" db="UniProtKB">
        <authorList>
            <consortium name="EnsemblPlants"/>
        </authorList>
    </citation>
    <scope>IDENTIFICATION</scope>
    <source>
        <strain evidence="2">DM1-3 516 R44</strain>
    </source>
</reference>
<dbReference type="InParanoid" id="M1AS49"/>